<dbReference type="EMBL" id="JACYCC010000040">
    <property type="protein sequence ID" value="KAF8677649.1"/>
    <property type="molecule type" value="Genomic_DNA"/>
</dbReference>
<dbReference type="Proteomes" id="UP000650582">
    <property type="component" value="Unassembled WGS sequence"/>
</dbReference>
<accession>A0A8H7LGI5</accession>
<proteinExistence type="predicted"/>
<dbReference type="PANTHER" id="PTHR39474:SF1">
    <property type="entry name" value="FUNGAL SPECIFIC TRANSCRIPTION FACTOR"/>
    <property type="match status" value="1"/>
</dbReference>
<organism evidence="2 3">
    <name type="scientific">Rhizoctonia solani</name>
    <dbReference type="NCBI Taxonomy" id="456999"/>
    <lineage>
        <taxon>Eukaryota</taxon>
        <taxon>Fungi</taxon>
        <taxon>Dikarya</taxon>
        <taxon>Basidiomycota</taxon>
        <taxon>Agaricomycotina</taxon>
        <taxon>Agaricomycetes</taxon>
        <taxon>Cantharellales</taxon>
        <taxon>Ceratobasidiaceae</taxon>
        <taxon>Rhizoctonia</taxon>
    </lineage>
</organism>
<sequence>MSSPKTSTPLALPAPEEGSANESGTTTLEIGGKSISFDKLGPMVVNSDGVSIYISDWHRKPFDLEFWPQTLSRIANWQEMTPAEQNNTIRVLSKRNQLRTSTFAQAIGSTPIVDVATQHNAN</sequence>
<reference evidence="2" key="1">
    <citation type="submission" date="2020-09" db="EMBL/GenBank/DDBJ databases">
        <title>Comparative genome analyses of four rice-infecting Rhizoctonia solani isolates reveal extensive enrichment of homogalacturonan modification genes.</title>
        <authorList>
            <person name="Lee D.-Y."/>
            <person name="Jeon J."/>
            <person name="Kim K.-T."/>
            <person name="Cheong K."/>
            <person name="Song H."/>
            <person name="Choi G."/>
            <person name="Ko J."/>
            <person name="Opiyo S.O."/>
            <person name="Zuo S."/>
            <person name="Madhav S."/>
            <person name="Lee Y.-H."/>
            <person name="Wang G.-L."/>
        </authorList>
    </citation>
    <scope>NUCLEOTIDE SEQUENCE</scope>
    <source>
        <strain evidence="2">AG1-IA YN-7</strain>
    </source>
</reference>
<evidence type="ECO:0000256" key="1">
    <source>
        <dbReference type="SAM" id="MobiDB-lite"/>
    </source>
</evidence>
<feature type="region of interest" description="Disordered" evidence="1">
    <location>
        <begin position="1"/>
        <end position="27"/>
    </location>
</feature>
<evidence type="ECO:0000313" key="3">
    <source>
        <dbReference type="Proteomes" id="UP000650582"/>
    </source>
</evidence>
<gene>
    <name evidence="2" type="ORF">RHS04_05950</name>
</gene>
<name>A0A8H7LGI5_9AGAM</name>
<comment type="caution">
    <text evidence="2">The sequence shown here is derived from an EMBL/GenBank/DDBJ whole genome shotgun (WGS) entry which is preliminary data.</text>
</comment>
<protein>
    <submittedName>
        <fullName evidence="2">Uncharacterized protein</fullName>
    </submittedName>
</protein>
<dbReference type="AlphaFoldDB" id="A0A8H7LGI5"/>
<dbReference type="PANTHER" id="PTHR39474">
    <property type="entry name" value="UNNAMED PRODUCT"/>
    <property type="match status" value="1"/>
</dbReference>
<evidence type="ECO:0000313" key="2">
    <source>
        <dbReference type="EMBL" id="KAF8677649.1"/>
    </source>
</evidence>